<comment type="caution">
    <text evidence="7">The sequence shown here is derived from an EMBL/GenBank/DDBJ whole genome shotgun (WGS) entry which is preliminary data.</text>
</comment>
<evidence type="ECO:0000256" key="4">
    <source>
        <dbReference type="ARBA" id="ARBA00023136"/>
    </source>
</evidence>
<feature type="transmembrane region" description="Helical" evidence="5">
    <location>
        <begin position="57"/>
        <end position="74"/>
    </location>
</feature>
<dbReference type="AlphaFoldDB" id="A0A0Q9ZB89"/>
<feature type="transmembrane region" description="Helical" evidence="5">
    <location>
        <begin position="109"/>
        <end position="130"/>
    </location>
</feature>
<evidence type="ECO:0000313" key="8">
    <source>
        <dbReference type="Proteomes" id="UP000051643"/>
    </source>
</evidence>
<dbReference type="STRING" id="270918.APR42_13540"/>
<dbReference type="PANTHER" id="PTHR38480:SF1">
    <property type="entry name" value="SLR0254 PROTEIN"/>
    <property type="match status" value="1"/>
</dbReference>
<gene>
    <name evidence="7" type="ORF">APR42_13540</name>
</gene>
<proteinExistence type="predicted"/>
<protein>
    <submittedName>
        <fullName evidence="7">Transporter</fullName>
    </submittedName>
</protein>
<name>A0A0Q9ZB89_9FLAO</name>
<dbReference type="GO" id="GO:0016020">
    <property type="term" value="C:membrane"/>
    <property type="evidence" value="ECO:0007669"/>
    <property type="project" value="UniProtKB-SubCell"/>
</dbReference>
<evidence type="ECO:0000256" key="1">
    <source>
        <dbReference type="ARBA" id="ARBA00004141"/>
    </source>
</evidence>
<evidence type="ECO:0000313" key="7">
    <source>
        <dbReference type="EMBL" id="KRG30203.1"/>
    </source>
</evidence>
<keyword evidence="3 5" id="KW-1133">Transmembrane helix</keyword>
<dbReference type="RefSeq" id="WP_057480811.1">
    <property type="nucleotide sequence ID" value="NZ_BMWR01000006.1"/>
</dbReference>
<dbReference type="Pfam" id="PF06271">
    <property type="entry name" value="RDD"/>
    <property type="match status" value="1"/>
</dbReference>
<comment type="subcellular location">
    <subcellularLocation>
        <location evidence="1">Membrane</location>
        <topology evidence="1">Multi-pass membrane protein</topology>
    </subcellularLocation>
</comment>
<organism evidence="7 8">
    <name type="scientific">Salegentibacter mishustinae</name>
    <dbReference type="NCBI Taxonomy" id="270918"/>
    <lineage>
        <taxon>Bacteria</taxon>
        <taxon>Pseudomonadati</taxon>
        <taxon>Bacteroidota</taxon>
        <taxon>Flavobacteriia</taxon>
        <taxon>Flavobacteriales</taxon>
        <taxon>Flavobacteriaceae</taxon>
        <taxon>Salegentibacter</taxon>
    </lineage>
</organism>
<keyword evidence="4 5" id="KW-0472">Membrane</keyword>
<reference evidence="7" key="1">
    <citation type="submission" date="2015-10" db="EMBL/GenBank/DDBJ databases">
        <title>Draft genome sequence of Salegentibacter mishustinae KCTC 12263.</title>
        <authorList>
            <person name="Lin W."/>
            <person name="Zheng Q."/>
        </authorList>
    </citation>
    <scope>NUCLEOTIDE SEQUENCE [LARGE SCALE GENOMIC DNA]</scope>
    <source>
        <strain evidence="7">KCTC 12263</strain>
    </source>
</reference>
<evidence type="ECO:0000256" key="2">
    <source>
        <dbReference type="ARBA" id="ARBA00022692"/>
    </source>
</evidence>
<evidence type="ECO:0000256" key="5">
    <source>
        <dbReference type="SAM" id="Phobius"/>
    </source>
</evidence>
<sequence>MDNFQIETAQNISINQNVASVGDRILAFIVDVFIIGLYIVISSLALAGTGLDAAGQWVYYLVMGLPSLLYYLLWESLYDGRTPGKAALQIRVVKLDGSRPAFAEYLIRWLLRFIDISISSGAIAVVTILLNGRGQRLGDLAAKTTVISEKPRTSLNRSLAVDIPEGYQPKYPQVSVLKDADVQDIKNLYQTARKNHNHRLILSLSEKLSELLETKPKESPMEFIQQVITDYNYYTQRA</sequence>
<accession>A0A0Q9ZB89</accession>
<dbReference type="InterPro" id="IPR010432">
    <property type="entry name" value="RDD"/>
</dbReference>
<keyword evidence="8" id="KW-1185">Reference proteome</keyword>
<dbReference type="Proteomes" id="UP000051643">
    <property type="component" value="Unassembled WGS sequence"/>
</dbReference>
<dbReference type="PANTHER" id="PTHR38480">
    <property type="entry name" value="SLR0254 PROTEIN"/>
    <property type="match status" value="1"/>
</dbReference>
<feature type="domain" description="RDD" evidence="6">
    <location>
        <begin position="18"/>
        <end position="143"/>
    </location>
</feature>
<feature type="transmembrane region" description="Helical" evidence="5">
    <location>
        <begin position="25"/>
        <end position="45"/>
    </location>
</feature>
<evidence type="ECO:0000256" key="3">
    <source>
        <dbReference type="ARBA" id="ARBA00022989"/>
    </source>
</evidence>
<dbReference type="EMBL" id="LKTP01000002">
    <property type="protein sequence ID" value="KRG30203.1"/>
    <property type="molecule type" value="Genomic_DNA"/>
</dbReference>
<evidence type="ECO:0000259" key="6">
    <source>
        <dbReference type="Pfam" id="PF06271"/>
    </source>
</evidence>
<keyword evidence="2 5" id="KW-0812">Transmembrane</keyword>
<dbReference type="OrthoDB" id="9814143at2"/>